<dbReference type="AlphaFoldDB" id="A0A840L9V9"/>
<dbReference type="RefSeq" id="WP_184297632.1">
    <property type="nucleotide sequence ID" value="NZ_JACHLP010000002.1"/>
</dbReference>
<sequence length="1080" mass="113840">MSTDLSRVRFDPLLDFAGLNLKQGAVLLDGDANELVALLDRRLRALASDILGPATVSSTTPLAFKITAVAGGLQIAKGRLYVDGLLAENHGAPSLLAAQRLFDPLLAEPQYADPLSYANQPYWPRPAPLPTAGRHLVYLDVWQRELTHLQRPELVEIALGVETSSRQQTVWQVRVLPEDAGGSTCATPDATLPGWSALSAPSSGRLSTGSYEVAPADNPCELPPTGGYRGLENQLYRVEVHEAGQPGTASFKWSRENASVGSGVASVVSATVLELDTLGRDELLRFNSGDWVEITDDWRELDQRPGELRRITVDDATRRLSFAPALPADLLPPTLPDSTQAHERHLRVRRWDQAGKVFRTDASGVPVQVHDLDAATATGAIPVPASGVQLMLEHGITVEFSVSDPSGRGFKSGDYWVFAARTADASVEILDRAPPRGIHHHYARLGLWDVGAASVSDCRHPWPPETQGGDCMCTACVTPESHASGRLTLQAAVDRVMSSGGTVCLHEGDYTLNEPVRIAGARSLRIHGQGPASRLITAGSAFVIEGSAAIAIEDLSLLSLARAPAIAVRTVLGLRLQRLLLLVLANSDFRAPAIALSGLVAATEISHNLILAPTGIQALEPNTEGAPRALISAGLRICDNLMSCSTAGLRLSGAVAHLLDSSISGNQVLNCHEVGLAAEGLSAAGASLRLCDNHLNVHGSGIRCATDGAWISQNKLRASRDGERVLAGAGIELALGLDKTGSDQAQVLANQISGFAEAGILITAPVSALLIKLNLIDHCGNGILMREGASARALVIENNQISAIDAVAGASADDKERMLLGIGLQRSEQVTVAGNSLRAIGLQAGQDKQLVAGIYGFDVAQPRLLHNVVSDVGPQDEAASGFAGALIGLALRSPYEQAEVQGNQVEREQQSSEAESRLGCVALLLGDPSLGDNGGFNLIGRQRAFKLDERRSLVMVGGRAFIRQARKLVGDAALLAGEGARASVLGNALNARGRTSAVLIAAAGELLFSDNRCELRANNSAVVVLLDTPVALVNANRVRGGEVSIRVPDAKAQVAALGNITTRSIQAPLKPEMQVLNLIA</sequence>
<comment type="caution">
    <text evidence="1">The sequence shown here is derived from an EMBL/GenBank/DDBJ whole genome shotgun (WGS) entry which is preliminary data.</text>
</comment>
<dbReference type="Proteomes" id="UP000562027">
    <property type="component" value="Unassembled WGS sequence"/>
</dbReference>
<dbReference type="InterPro" id="IPR012334">
    <property type="entry name" value="Pectin_lyas_fold"/>
</dbReference>
<dbReference type="InterPro" id="IPR011050">
    <property type="entry name" value="Pectin_lyase_fold/virulence"/>
</dbReference>
<protein>
    <recommendedName>
        <fullName evidence="3">Parallel beta helix pectate lyase-like protein</fullName>
    </recommendedName>
</protein>
<evidence type="ECO:0000313" key="1">
    <source>
        <dbReference type="EMBL" id="MBB4842909.1"/>
    </source>
</evidence>
<name>A0A840L9V9_9BURK</name>
<dbReference type="SUPFAM" id="SSF51126">
    <property type="entry name" value="Pectin lyase-like"/>
    <property type="match status" value="1"/>
</dbReference>
<proteinExistence type="predicted"/>
<reference evidence="1 2" key="1">
    <citation type="submission" date="2020-08" db="EMBL/GenBank/DDBJ databases">
        <title>Functional genomics of gut bacteria from endangered species of beetles.</title>
        <authorList>
            <person name="Carlos-Shanley C."/>
        </authorList>
    </citation>
    <scope>NUCLEOTIDE SEQUENCE [LARGE SCALE GENOMIC DNA]</scope>
    <source>
        <strain evidence="1 2">S00239</strain>
    </source>
</reference>
<dbReference type="Pfam" id="PF20129">
    <property type="entry name" value="DUF6519"/>
    <property type="match status" value="2"/>
</dbReference>
<evidence type="ECO:0008006" key="3">
    <source>
        <dbReference type="Google" id="ProtNLM"/>
    </source>
</evidence>
<organism evidence="1 2">
    <name type="scientific">Roseateles oligotrophus</name>
    <dbReference type="NCBI Taxonomy" id="1769250"/>
    <lineage>
        <taxon>Bacteria</taxon>
        <taxon>Pseudomonadati</taxon>
        <taxon>Pseudomonadota</taxon>
        <taxon>Betaproteobacteria</taxon>
        <taxon>Burkholderiales</taxon>
        <taxon>Sphaerotilaceae</taxon>
        <taxon>Roseateles</taxon>
    </lineage>
</organism>
<dbReference type="EMBL" id="JACHLP010000002">
    <property type="protein sequence ID" value="MBB4842909.1"/>
    <property type="molecule type" value="Genomic_DNA"/>
</dbReference>
<keyword evidence="2" id="KW-1185">Reference proteome</keyword>
<accession>A0A840L9V9</accession>
<evidence type="ECO:0000313" key="2">
    <source>
        <dbReference type="Proteomes" id="UP000562027"/>
    </source>
</evidence>
<dbReference type="InterPro" id="IPR045392">
    <property type="entry name" value="DUF6519"/>
</dbReference>
<gene>
    <name evidence="1" type="ORF">HNP55_001424</name>
</gene>
<dbReference type="Gene3D" id="2.160.20.10">
    <property type="entry name" value="Single-stranded right-handed beta-helix, Pectin lyase-like"/>
    <property type="match status" value="1"/>
</dbReference>